<dbReference type="GO" id="GO:0030170">
    <property type="term" value="F:pyridoxal phosphate binding"/>
    <property type="evidence" value="ECO:0007669"/>
    <property type="project" value="Ensembl"/>
</dbReference>
<dbReference type="GO" id="GO:0019343">
    <property type="term" value="P:cysteine biosynthetic process via cystathionine"/>
    <property type="evidence" value="ECO:0007669"/>
    <property type="project" value="Ensembl"/>
</dbReference>
<dbReference type="InterPro" id="IPR015424">
    <property type="entry name" value="PyrdxlP-dep_Trfase"/>
</dbReference>
<comment type="catalytic activity">
    <reaction evidence="18">
        <text>L-homocysteine + H2O = 2-oxobutanoate + hydrogen sulfide + NH4(+) + H(+)</text>
        <dbReference type="Rhea" id="RHEA:14501"/>
        <dbReference type="ChEBI" id="CHEBI:15377"/>
        <dbReference type="ChEBI" id="CHEBI:15378"/>
        <dbReference type="ChEBI" id="CHEBI:16763"/>
        <dbReference type="ChEBI" id="CHEBI:28938"/>
        <dbReference type="ChEBI" id="CHEBI:29919"/>
        <dbReference type="ChEBI" id="CHEBI:58199"/>
        <dbReference type="EC" id="4.4.1.2"/>
    </reaction>
    <physiologicalReaction direction="left-to-right" evidence="18">
        <dbReference type="Rhea" id="RHEA:14502"/>
    </physiologicalReaction>
</comment>
<evidence type="ECO:0000256" key="4">
    <source>
        <dbReference type="ARBA" id="ARBA00012085"/>
    </source>
</evidence>
<evidence type="ECO:0000256" key="1">
    <source>
        <dbReference type="ARBA" id="ARBA00001933"/>
    </source>
</evidence>
<gene>
    <name evidence="21" type="primary">CTH</name>
</gene>
<dbReference type="Gene3D" id="3.90.1150.10">
    <property type="entry name" value="Aspartate Aminotransferase, domain 1"/>
    <property type="match status" value="1"/>
</dbReference>
<comment type="subunit">
    <text evidence="11">Homotetramer. Interacts with CALM in a calcium-dependent manner.</text>
</comment>
<dbReference type="GO" id="GO:0070814">
    <property type="term" value="P:hydrogen sulfide biosynthetic process"/>
    <property type="evidence" value="ECO:0007669"/>
    <property type="project" value="Ensembl"/>
</dbReference>
<dbReference type="GO" id="GO:0005737">
    <property type="term" value="C:cytoplasm"/>
    <property type="evidence" value="ECO:0007669"/>
    <property type="project" value="TreeGrafter"/>
</dbReference>
<dbReference type="InterPro" id="IPR054542">
    <property type="entry name" value="Cys_met_metab_PP"/>
</dbReference>
<evidence type="ECO:0000256" key="5">
    <source>
        <dbReference type="ARBA" id="ARBA00017343"/>
    </source>
</evidence>
<dbReference type="GeneTree" id="ENSGT00390000000312"/>
<keyword evidence="20" id="KW-1133">Transmembrane helix</keyword>
<reference evidence="21 22" key="1">
    <citation type="journal article" date="2019" name="Proc. Natl. Acad. Sci. U.S.A.">
        <title>Regulatory changes in pterin and carotenoid genes underlie balanced color polymorphisms in the wall lizard.</title>
        <authorList>
            <person name="Andrade P."/>
            <person name="Pinho C."/>
            <person name="Perez I de Lanuza G."/>
            <person name="Afonso S."/>
            <person name="Brejcha J."/>
            <person name="Rubin C.J."/>
            <person name="Wallerman O."/>
            <person name="Pereira P."/>
            <person name="Sabatino S.J."/>
            <person name="Bellati A."/>
            <person name="Pellitteri-Rosa D."/>
            <person name="Bosakova Z."/>
            <person name="Bunikis I."/>
            <person name="Carretero M.A."/>
            <person name="Feiner N."/>
            <person name="Marsik P."/>
            <person name="Pauperio F."/>
            <person name="Salvi D."/>
            <person name="Soler L."/>
            <person name="While G.M."/>
            <person name="Uller T."/>
            <person name="Font E."/>
            <person name="Andersson L."/>
            <person name="Carneiro M."/>
        </authorList>
    </citation>
    <scope>NUCLEOTIDE SEQUENCE</scope>
</reference>
<reference evidence="21" key="2">
    <citation type="submission" date="2025-08" db="UniProtKB">
        <authorList>
            <consortium name="Ensembl"/>
        </authorList>
    </citation>
    <scope>IDENTIFICATION</scope>
</reference>
<keyword evidence="20" id="KW-0812">Transmembrane</keyword>
<dbReference type="Gene3D" id="3.40.640.10">
    <property type="entry name" value="Type I PLP-dependent aspartate aminotransferase-like (Major domain)"/>
    <property type="match status" value="1"/>
</dbReference>
<evidence type="ECO:0000256" key="3">
    <source>
        <dbReference type="ARBA" id="ARBA00009077"/>
    </source>
</evidence>
<dbReference type="Pfam" id="PF01053">
    <property type="entry name" value="Cys_Met_Meta_PP"/>
    <property type="match status" value="1"/>
</dbReference>
<dbReference type="UniPathway" id="UPA00136">
    <property type="reaction ID" value="UER00202"/>
</dbReference>
<comment type="catalytic activity">
    <reaction evidence="17">
        <text>L-selenocystathionine + H2O = L-selenocysteine + 2-oxobutanoate + NH4(+)</text>
        <dbReference type="Rhea" id="RHEA:31151"/>
        <dbReference type="ChEBI" id="CHEBI:15377"/>
        <dbReference type="ChEBI" id="CHEBI:16763"/>
        <dbReference type="ChEBI" id="CHEBI:28938"/>
        <dbReference type="ChEBI" id="CHEBI:57843"/>
        <dbReference type="ChEBI" id="CHEBI:62226"/>
    </reaction>
    <physiologicalReaction direction="left-to-right" evidence="17">
        <dbReference type="Rhea" id="RHEA:31152"/>
    </physiologicalReaction>
</comment>
<comment type="similarity">
    <text evidence="3 19">Belongs to the trans-sulfuration enzymes family.</text>
</comment>
<dbReference type="GO" id="GO:0042802">
    <property type="term" value="F:identical protein binding"/>
    <property type="evidence" value="ECO:0007669"/>
    <property type="project" value="Ensembl"/>
</dbReference>
<evidence type="ECO:0000256" key="16">
    <source>
        <dbReference type="ARBA" id="ARBA00047477"/>
    </source>
</evidence>
<sequence>MIGIGAGSFGSLYPLMTAWVIAIGIHLMNKTCMIGSSVLATTRWSLDTTQGVFWVGSRHLRLAQLTSKWLQVKLKSRFDAQDLKSGSYFHGAIAINQYGIVNVPQQQKNLFSGGVGGCAHTHECVSKRQAQILTHVIAFPFSVSLKHRRERQVIGDINKIIYTCVSFHNFYCLSSQNKQLVWIETPSNPTLKVVDIQGCADIVHKHKGVILAVDNTFMSAYFQRPLSLGADICMYSATKYMNGHSDVVMGLVSVNDDNLHERLRFLQYSLGAVPSAFDCYLCNRGLKTLQIRMKQHFHNALTIAKYLESDPRVEKVLFPGLPSHPQYELMQRQCTGCPGMISFYIKGNLENASTFLKNLKLFTLAESLGGYESLAEHPAIMTHASVPKADREVLGISDTLIRMSVGLEDSEDLLEDLDQALKAAIPDYRIYN</sequence>
<feature type="transmembrane region" description="Helical" evidence="20">
    <location>
        <begin position="12"/>
        <end position="29"/>
    </location>
</feature>
<dbReference type="GO" id="GO:0044540">
    <property type="term" value="F:L-cystine L-cysteine-lyase (deaminating)"/>
    <property type="evidence" value="ECO:0007669"/>
    <property type="project" value="Ensembl"/>
</dbReference>
<comment type="pathway">
    <text evidence="2">Amino-acid biosynthesis; L-cysteine biosynthesis; L-cysteine from L-homocysteine and L-serine: step 2/2.</text>
</comment>
<evidence type="ECO:0000256" key="12">
    <source>
        <dbReference type="ARBA" id="ARBA00047175"/>
    </source>
</evidence>
<keyword evidence="20" id="KW-0472">Membrane</keyword>
<name>A0A670ITX3_PODMU</name>
<dbReference type="GO" id="GO:0004123">
    <property type="term" value="F:cystathionine gamma-lyase activity"/>
    <property type="evidence" value="ECO:0007669"/>
    <property type="project" value="Ensembl"/>
</dbReference>
<evidence type="ECO:0000256" key="20">
    <source>
        <dbReference type="SAM" id="Phobius"/>
    </source>
</evidence>
<evidence type="ECO:0000313" key="22">
    <source>
        <dbReference type="Proteomes" id="UP000472272"/>
    </source>
</evidence>
<evidence type="ECO:0000256" key="18">
    <source>
        <dbReference type="ARBA" id="ARBA00048780"/>
    </source>
</evidence>
<proteinExistence type="inferred from homology"/>
<evidence type="ECO:0000256" key="19">
    <source>
        <dbReference type="RuleBase" id="RU362118"/>
    </source>
</evidence>
<accession>A0A670ITX3</accession>
<dbReference type="EC" id="4.4.1.2" evidence="12"/>
<dbReference type="GO" id="GO:0043123">
    <property type="term" value="P:positive regulation of canonical NF-kappaB signal transduction"/>
    <property type="evidence" value="ECO:0007669"/>
    <property type="project" value="Ensembl"/>
</dbReference>
<dbReference type="AlphaFoldDB" id="A0A670ITX3"/>
<dbReference type="PANTHER" id="PTHR11808:SF15">
    <property type="entry name" value="CYSTATHIONINE GAMMA-LYASE"/>
    <property type="match status" value="1"/>
</dbReference>
<dbReference type="Ensembl" id="ENSPMRT00000016439.1">
    <property type="protein sequence ID" value="ENSPMRP00000015390.1"/>
    <property type="gene ID" value="ENSPMRG00000010257.1"/>
</dbReference>
<dbReference type="PANTHER" id="PTHR11808">
    <property type="entry name" value="TRANS-SULFURATION ENZYME FAMILY MEMBER"/>
    <property type="match status" value="1"/>
</dbReference>
<dbReference type="Proteomes" id="UP000472272">
    <property type="component" value="Chromosome 6"/>
</dbReference>
<comment type="catalytic activity">
    <reaction evidence="16">
        <text>L,L-cystathionine + H2O = 2-oxobutanoate + L-cysteine + NH4(+)</text>
        <dbReference type="Rhea" id="RHEA:14005"/>
        <dbReference type="ChEBI" id="CHEBI:15377"/>
        <dbReference type="ChEBI" id="CHEBI:16763"/>
        <dbReference type="ChEBI" id="CHEBI:28938"/>
        <dbReference type="ChEBI" id="CHEBI:35235"/>
        <dbReference type="ChEBI" id="CHEBI:58161"/>
        <dbReference type="EC" id="4.4.1.1"/>
    </reaction>
    <physiologicalReaction direction="left-to-right" evidence="16">
        <dbReference type="Rhea" id="RHEA:14006"/>
    </physiologicalReaction>
</comment>
<protein>
    <recommendedName>
        <fullName evidence="5">Cystathionine gamma-lyase</fullName>
        <ecNumber evidence="4">4.4.1.1</ecNumber>
        <ecNumber evidence="12">4.4.1.2</ecNumber>
    </recommendedName>
    <alternativeName>
        <fullName evidence="14">Cysteine desulfhydrase</fullName>
    </alternativeName>
    <alternativeName>
        <fullName evidence="9">Cysteine-protein sulfhydrase</fullName>
    </alternativeName>
    <alternativeName>
        <fullName evidence="8">Gamma-cystathionase</fullName>
    </alternativeName>
    <alternativeName>
        <fullName evidence="13">Homocysteine desulfhydrase</fullName>
    </alternativeName>
</protein>
<keyword evidence="22" id="KW-1185">Reference proteome</keyword>
<evidence type="ECO:0000256" key="2">
    <source>
        <dbReference type="ARBA" id="ARBA00005038"/>
    </source>
</evidence>
<dbReference type="GO" id="GO:0047982">
    <property type="term" value="F:homocysteine desulfhydrase activity"/>
    <property type="evidence" value="ECO:0007669"/>
    <property type="project" value="UniProtKB-EC"/>
</dbReference>
<evidence type="ECO:0000313" key="21">
    <source>
        <dbReference type="Ensembl" id="ENSPMRP00000015390.1"/>
    </source>
</evidence>
<dbReference type="InterPro" id="IPR015421">
    <property type="entry name" value="PyrdxlP-dep_Trfase_major"/>
</dbReference>
<evidence type="ECO:0000256" key="6">
    <source>
        <dbReference type="ARBA" id="ARBA00022898"/>
    </source>
</evidence>
<dbReference type="PROSITE" id="PS00868">
    <property type="entry name" value="CYS_MET_METAB_PP"/>
    <property type="match status" value="1"/>
</dbReference>
<evidence type="ECO:0000256" key="9">
    <source>
        <dbReference type="ARBA" id="ARBA00031772"/>
    </source>
</evidence>
<dbReference type="InterPro" id="IPR015422">
    <property type="entry name" value="PyrdxlP-dep_Trfase_small"/>
</dbReference>
<keyword evidence="7" id="KW-0198">Cysteine biosynthesis</keyword>
<keyword evidence="7" id="KW-0028">Amino-acid biosynthesis</keyword>
<dbReference type="EC" id="4.4.1.1" evidence="4"/>
<keyword evidence="6 19" id="KW-0663">Pyridoxal phosphate</keyword>
<comment type="catalytic activity">
    <reaction evidence="15">
        <text>L-cysteine + H2O = hydrogen sulfide + pyruvate + NH4(+) + H(+)</text>
        <dbReference type="Rhea" id="RHEA:24931"/>
        <dbReference type="ChEBI" id="CHEBI:15361"/>
        <dbReference type="ChEBI" id="CHEBI:15377"/>
        <dbReference type="ChEBI" id="CHEBI:15378"/>
        <dbReference type="ChEBI" id="CHEBI:28938"/>
        <dbReference type="ChEBI" id="CHEBI:29919"/>
        <dbReference type="ChEBI" id="CHEBI:35235"/>
        <dbReference type="EC" id="4.4.1.1"/>
    </reaction>
    <physiologicalReaction direction="left-to-right" evidence="15">
        <dbReference type="Rhea" id="RHEA:24932"/>
    </physiologicalReaction>
</comment>
<dbReference type="GO" id="GO:0051289">
    <property type="term" value="P:protein homotetramerization"/>
    <property type="evidence" value="ECO:0007669"/>
    <property type="project" value="Ensembl"/>
</dbReference>
<evidence type="ECO:0000256" key="14">
    <source>
        <dbReference type="ARBA" id="ARBA00047211"/>
    </source>
</evidence>
<reference evidence="21" key="3">
    <citation type="submission" date="2025-09" db="UniProtKB">
        <authorList>
            <consortium name="Ensembl"/>
        </authorList>
    </citation>
    <scope>IDENTIFICATION</scope>
</reference>
<evidence type="ECO:0000256" key="7">
    <source>
        <dbReference type="ARBA" id="ARBA00023192"/>
    </source>
</evidence>
<evidence type="ECO:0000256" key="10">
    <source>
        <dbReference type="ARBA" id="ARBA00045076"/>
    </source>
</evidence>
<dbReference type="SUPFAM" id="SSF53383">
    <property type="entry name" value="PLP-dependent transferases"/>
    <property type="match status" value="1"/>
</dbReference>
<evidence type="ECO:0000256" key="15">
    <source>
        <dbReference type="ARBA" id="ARBA00047376"/>
    </source>
</evidence>
<dbReference type="GO" id="GO:2001234">
    <property type="term" value="P:negative regulation of apoptotic signaling pathway"/>
    <property type="evidence" value="ECO:0007669"/>
    <property type="project" value="Ensembl"/>
</dbReference>
<evidence type="ECO:0000256" key="17">
    <source>
        <dbReference type="ARBA" id="ARBA00048625"/>
    </source>
</evidence>
<comment type="catalytic activity">
    <reaction evidence="10">
        <text>L-homoserine = 2-oxobutanoate + NH4(+)</text>
        <dbReference type="Rhea" id="RHEA:24923"/>
        <dbReference type="ChEBI" id="CHEBI:16763"/>
        <dbReference type="ChEBI" id="CHEBI:28938"/>
        <dbReference type="ChEBI" id="CHEBI:57476"/>
        <dbReference type="EC" id="4.4.1.1"/>
    </reaction>
    <physiologicalReaction direction="left-to-right" evidence="10">
        <dbReference type="Rhea" id="RHEA:24924"/>
    </physiologicalReaction>
</comment>
<dbReference type="GO" id="GO:0019346">
    <property type="term" value="P:transsulfuration"/>
    <property type="evidence" value="ECO:0007669"/>
    <property type="project" value="Ensembl"/>
</dbReference>
<comment type="cofactor">
    <cofactor evidence="1 19">
        <name>pyridoxal 5'-phosphate</name>
        <dbReference type="ChEBI" id="CHEBI:597326"/>
    </cofactor>
</comment>
<evidence type="ECO:0000256" key="13">
    <source>
        <dbReference type="ARBA" id="ARBA00047199"/>
    </source>
</evidence>
<evidence type="ECO:0000256" key="8">
    <source>
        <dbReference type="ARBA" id="ARBA00029853"/>
    </source>
</evidence>
<dbReference type="GO" id="GO:1990830">
    <property type="term" value="P:cellular response to leukemia inhibitory factor"/>
    <property type="evidence" value="ECO:0007669"/>
    <property type="project" value="Ensembl"/>
</dbReference>
<evidence type="ECO:0000256" key="11">
    <source>
        <dbReference type="ARBA" id="ARBA00046537"/>
    </source>
</evidence>
<organism evidence="21 22">
    <name type="scientific">Podarcis muralis</name>
    <name type="common">Wall lizard</name>
    <name type="synonym">Lacerta muralis</name>
    <dbReference type="NCBI Taxonomy" id="64176"/>
    <lineage>
        <taxon>Eukaryota</taxon>
        <taxon>Metazoa</taxon>
        <taxon>Chordata</taxon>
        <taxon>Craniata</taxon>
        <taxon>Vertebrata</taxon>
        <taxon>Euteleostomi</taxon>
        <taxon>Lepidosauria</taxon>
        <taxon>Squamata</taxon>
        <taxon>Bifurcata</taxon>
        <taxon>Unidentata</taxon>
        <taxon>Episquamata</taxon>
        <taxon>Laterata</taxon>
        <taxon>Lacertibaenia</taxon>
        <taxon>Lacertidae</taxon>
        <taxon>Podarcis</taxon>
    </lineage>
</organism>
<dbReference type="FunFam" id="3.90.1150.10:FF:000008">
    <property type="entry name" value="Cystathionine gamma-synthase"/>
    <property type="match status" value="1"/>
</dbReference>
<dbReference type="InterPro" id="IPR000277">
    <property type="entry name" value="Cys/Met-Metab_PyrdxlP-dep_enz"/>
</dbReference>
<dbReference type="CDD" id="cd00614">
    <property type="entry name" value="CGS_like"/>
    <property type="match status" value="1"/>
</dbReference>
<dbReference type="GO" id="GO:1904831">
    <property type="term" value="P:positive regulation of aortic smooth muscle cell differentiation"/>
    <property type="evidence" value="ECO:0007669"/>
    <property type="project" value="Ensembl"/>
</dbReference>